<protein>
    <submittedName>
        <fullName evidence="1">Uncharacterized protein</fullName>
    </submittedName>
</protein>
<evidence type="ECO:0000313" key="2">
    <source>
        <dbReference type="Proteomes" id="UP000186341"/>
    </source>
</evidence>
<dbReference type="AlphaFoldDB" id="A0A1U7NDI2"/>
<proteinExistence type="predicted"/>
<gene>
    <name evidence="1" type="ORF">BO222_11005</name>
</gene>
<accession>A0A1U7NDI2</accession>
<name>A0A1U7NDI2_9FIRM</name>
<organism evidence="1 2">
    <name type="scientific">Ileibacterium valens</name>
    <dbReference type="NCBI Taxonomy" id="1862668"/>
    <lineage>
        <taxon>Bacteria</taxon>
        <taxon>Bacillati</taxon>
        <taxon>Bacillota</taxon>
        <taxon>Erysipelotrichia</taxon>
        <taxon>Erysipelotrichales</taxon>
        <taxon>Erysipelotrichaceae</taxon>
        <taxon>Ileibacterium</taxon>
    </lineage>
</organism>
<dbReference type="Proteomes" id="UP000186341">
    <property type="component" value="Unassembled WGS sequence"/>
</dbReference>
<reference evidence="1 2" key="1">
    <citation type="submission" date="2016-11" db="EMBL/GenBank/DDBJ databases">
        <title>Description of two novel members of the family Erysipelotrichaceae: Ileibacterium lipovorans gen. nov., sp. nov. and Dubosiella newyorkensis, gen. nov., sp. nov.</title>
        <authorList>
            <person name="Cox L.M."/>
            <person name="Sohn J."/>
            <person name="Tyrrell K.L."/>
            <person name="Citron D.M."/>
            <person name="Lawson P.A."/>
            <person name="Patel N.B."/>
            <person name="Iizumi T."/>
            <person name="Perez-Perez G.I."/>
            <person name="Goldstein E.J."/>
            <person name="Blaser M.J."/>
        </authorList>
    </citation>
    <scope>NUCLEOTIDE SEQUENCE [LARGE SCALE GENOMIC DNA]</scope>
    <source>
        <strain evidence="1 2">NYU-BL-A3</strain>
    </source>
</reference>
<comment type="caution">
    <text evidence="1">The sequence shown here is derived from an EMBL/GenBank/DDBJ whole genome shotgun (WGS) entry which is preliminary data.</text>
</comment>
<keyword evidence="2" id="KW-1185">Reference proteome</keyword>
<sequence length="81" mass="9975">MSSLYSIYEFADPFSDQIVCIFLWIYQMNSRSYKEKTKSDFYLIYPSIPMIFRFFKIESVKSKFLMKFLRNRNWFIEFTGT</sequence>
<evidence type="ECO:0000313" key="1">
    <source>
        <dbReference type="EMBL" id="OLU37143.1"/>
    </source>
</evidence>
<dbReference type="EMBL" id="MPJW01000221">
    <property type="protein sequence ID" value="OLU37143.1"/>
    <property type="molecule type" value="Genomic_DNA"/>
</dbReference>